<evidence type="ECO:0000313" key="1">
    <source>
        <dbReference type="EMBL" id="KAI5657888.1"/>
    </source>
</evidence>
<proteinExistence type="predicted"/>
<protein>
    <submittedName>
        <fullName evidence="1">Uncharacterized protein</fullName>
    </submittedName>
</protein>
<gene>
    <name evidence="1" type="ORF">M9H77_26681</name>
</gene>
<organism evidence="1 2">
    <name type="scientific">Catharanthus roseus</name>
    <name type="common">Madagascar periwinkle</name>
    <name type="synonym">Vinca rosea</name>
    <dbReference type="NCBI Taxonomy" id="4058"/>
    <lineage>
        <taxon>Eukaryota</taxon>
        <taxon>Viridiplantae</taxon>
        <taxon>Streptophyta</taxon>
        <taxon>Embryophyta</taxon>
        <taxon>Tracheophyta</taxon>
        <taxon>Spermatophyta</taxon>
        <taxon>Magnoliopsida</taxon>
        <taxon>eudicotyledons</taxon>
        <taxon>Gunneridae</taxon>
        <taxon>Pentapetalae</taxon>
        <taxon>asterids</taxon>
        <taxon>lamiids</taxon>
        <taxon>Gentianales</taxon>
        <taxon>Apocynaceae</taxon>
        <taxon>Rauvolfioideae</taxon>
        <taxon>Vinceae</taxon>
        <taxon>Catharanthinae</taxon>
        <taxon>Catharanthus</taxon>
    </lineage>
</organism>
<reference evidence="2" key="1">
    <citation type="journal article" date="2023" name="Nat. Plants">
        <title>Single-cell RNA sequencing provides a high-resolution roadmap for understanding the multicellular compartmentation of specialized metabolism.</title>
        <authorList>
            <person name="Sun S."/>
            <person name="Shen X."/>
            <person name="Li Y."/>
            <person name="Li Y."/>
            <person name="Wang S."/>
            <person name="Li R."/>
            <person name="Zhang H."/>
            <person name="Shen G."/>
            <person name="Guo B."/>
            <person name="Wei J."/>
            <person name="Xu J."/>
            <person name="St-Pierre B."/>
            <person name="Chen S."/>
            <person name="Sun C."/>
        </authorList>
    </citation>
    <scope>NUCLEOTIDE SEQUENCE [LARGE SCALE GENOMIC DNA]</scope>
</reference>
<dbReference type="Proteomes" id="UP001060085">
    <property type="component" value="Linkage Group LG06"/>
</dbReference>
<keyword evidence="2" id="KW-1185">Reference proteome</keyword>
<evidence type="ECO:0000313" key="2">
    <source>
        <dbReference type="Proteomes" id="UP001060085"/>
    </source>
</evidence>
<name>A0ACC0AD24_CATRO</name>
<comment type="caution">
    <text evidence="1">The sequence shown here is derived from an EMBL/GenBank/DDBJ whole genome shotgun (WGS) entry which is preliminary data.</text>
</comment>
<sequence length="105" mass="12089">MLRSFQYFSSAEKPGTPSSFDYFEISNERTNKTSVTSRREKVPLKGLENVKLLSTLDILNPRPQEGLNKIFSSKFKKLKHYLGLDSKYPDPNSGQSIERVFQRLS</sequence>
<accession>A0ACC0AD24</accession>
<dbReference type="EMBL" id="CM044706">
    <property type="protein sequence ID" value="KAI5657888.1"/>
    <property type="molecule type" value="Genomic_DNA"/>
</dbReference>